<keyword evidence="3" id="KW-0695">RNA-directed DNA polymerase</keyword>
<dbReference type="InterPro" id="IPR000477">
    <property type="entry name" value="RT_dom"/>
</dbReference>
<dbReference type="Proteomes" id="UP000288805">
    <property type="component" value="Unassembled WGS sequence"/>
</dbReference>
<keyword evidence="3" id="KW-0808">Transferase</keyword>
<dbReference type="InterPro" id="IPR021109">
    <property type="entry name" value="Peptidase_aspartic_dom_sf"/>
</dbReference>
<dbReference type="PANTHER" id="PTHR24559:SF436">
    <property type="entry name" value="RNA-DIRECTED DNA POLYMERASE HOMOLOG"/>
    <property type="match status" value="1"/>
</dbReference>
<comment type="caution">
    <text evidence="3">The sequence shown here is derived from an EMBL/GenBank/DDBJ whole genome shotgun (WGS) entry which is preliminary data.</text>
</comment>
<dbReference type="InterPro" id="IPR043128">
    <property type="entry name" value="Rev_trsase/Diguanyl_cyclase"/>
</dbReference>
<dbReference type="SUPFAM" id="SSF56672">
    <property type="entry name" value="DNA/RNA polymerases"/>
    <property type="match status" value="1"/>
</dbReference>
<dbReference type="InterPro" id="IPR053134">
    <property type="entry name" value="RNA-dir_DNA_polymerase"/>
</dbReference>
<feature type="compositionally biased region" description="Basic and acidic residues" evidence="1">
    <location>
        <begin position="8"/>
        <end position="17"/>
    </location>
</feature>
<evidence type="ECO:0000313" key="4">
    <source>
        <dbReference type="Proteomes" id="UP000288805"/>
    </source>
</evidence>
<evidence type="ECO:0000256" key="1">
    <source>
        <dbReference type="SAM" id="MobiDB-lite"/>
    </source>
</evidence>
<dbReference type="SUPFAM" id="SSF50630">
    <property type="entry name" value="Acid proteases"/>
    <property type="match status" value="1"/>
</dbReference>
<evidence type="ECO:0000313" key="3">
    <source>
        <dbReference type="EMBL" id="RVW64335.1"/>
    </source>
</evidence>
<dbReference type="InterPro" id="IPR043502">
    <property type="entry name" value="DNA/RNA_pol_sf"/>
</dbReference>
<dbReference type="EMBL" id="QGNW01000722">
    <property type="protein sequence ID" value="RVW64335.1"/>
    <property type="molecule type" value="Genomic_DNA"/>
</dbReference>
<keyword evidence="3" id="KW-0548">Nucleotidyltransferase</keyword>
<proteinExistence type="predicted"/>
<protein>
    <submittedName>
        <fullName evidence="3">RNA-directed DNA polymerase-like</fullName>
    </submittedName>
</protein>
<evidence type="ECO:0000259" key="2">
    <source>
        <dbReference type="Pfam" id="PF00078"/>
    </source>
</evidence>
<dbReference type="CDD" id="cd01647">
    <property type="entry name" value="RT_LTR"/>
    <property type="match status" value="1"/>
</dbReference>
<dbReference type="PANTHER" id="PTHR24559">
    <property type="entry name" value="TRANSPOSON TY3-I GAG-POL POLYPROTEIN"/>
    <property type="match status" value="1"/>
</dbReference>
<dbReference type="AlphaFoldDB" id="A0A438FWN9"/>
<dbReference type="GO" id="GO:0003964">
    <property type="term" value="F:RNA-directed DNA polymerase activity"/>
    <property type="evidence" value="ECO:0007669"/>
    <property type="project" value="UniProtKB-KW"/>
</dbReference>
<name>A0A438FWN9_VITVI</name>
<feature type="region of interest" description="Disordered" evidence="1">
    <location>
        <begin position="1"/>
        <end position="61"/>
    </location>
</feature>
<feature type="domain" description="Reverse transcriptase" evidence="2">
    <location>
        <begin position="335"/>
        <end position="406"/>
    </location>
</feature>
<accession>A0A438FWN9</accession>
<dbReference type="Gene3D" id="3.30.70.270">
    <property type="match status" value="1"/>
</dbReference>
<reference evidence="3 4" key="1">
    <citation type="journal article" date="2018" name="PLoS Genet.">
        <title>Population sequencing reveals clonal diversity and ancestral inbreeding in the grapevine cultivar Chardonnay.</title>
        <authorList>
            <person name="Roach M.J."/>
            <person name="Johnson D.L."/>
            <person name="Bohlmann J."/>
            <person name="van Vuuren H.J."/>
            <person name="Jones S.J."/>
            <person name="Pretorius I.S."/>
            <person name="Schmidt S.A."/>
            <person name="Borneman A.R."/>
        </authorList>
    </citation>
    <scope>NUCLEOTIDE SEQUENCE [LARGE SCALE GENOMIC DNA]</scope>
    <source>
        <strain evidence="4">cv. Chardonnay</strain>
        <tissue evidence="3">Leaf</tissue>
    </source>
</reference>
<feature type="compositionally biased region" description="Basic and acidic residues" evidence="1">
    <location>
        <begin position="29"/>
        <end position="61"/>
    </location>
</feature>
<gene>
    <name evidence="3" type="primary">RRPO_83</name>
    <name evidence="3" type="ORF">CK203_047017</name>
</gene>
<sequence>MAVAESLVEYKRGDSSKPKPQSKGNHAKGGGDKGSREYTPKEGSSKTSSGKDGKGKDKRKEFMPRTNCFLCDGPHWARDYPKRKGLNSMIEKKEKKGDAHVGSLQLLNAVKAKSVPKMHQSKGLMYVEALVNGKTTKALVDTGSPHNFVSEDEAKRLELQASKEGGWLKAVNSAAKPSHGVAPRVAMHICSWEGRVDFTVAPMDNFKMVLGMDFLQKVKVVPLPFLWSMAILEEEKPCMVPMVTECSPKTPMLSAMQVKKGLKKKEDVMPPELPKRLPLRKEEDHKIELESGAKPPTMRPYRMAPLELEELMRQLKELLDAGFIQPSEAPYGASVLFQKKHTGARYFTKLDLRSGYYQVRIAEGDESKTTCVTRYGSYKFLVMPFGLTNAPTMFCTLINKISHPYLTSSW</sequence>
<dbReference type="Pfam" id="PF13975">
    <property type="entry name" value="gag-asp_proteas"/>
    <property type="match status" value="1"/>
</dbReference>
<dbReference type="Pfam" id="PF00078">
    <property type="entry name" value="RVT_1"/>
    <property type="match status" value="1"/>
</dbReference>
<organism evidence="3 4">
    <name type="scientific">Vitis vinifera</name>
    <name type="common">Grape</name>
    <dbReference type="NCBI Taxonomy" id="29760"/>
    <lineage>
        <taxon>Eukaryota</taxon>
        <taxon>Viridiplantae</taxon>
        <taxon>Streptophyta</taxon>
        <taxon>Embryophyta</taxon>
        <taxon>Tracheophyta</taxon>
        <taxon>Spermatophyta</taxon>
        <taxon>Magnoliopsida</taxon>
        <taxon>eudicotyledons</taxon>
        <taxon>Gunneridae</taxon>
        <taxon>Pentapetalae</taxon>
        <taxon>rosids</taxon>
        <taxon>Vitales</taxon>
        <taxon>Vitaceae</taxon>
        <taxon>Viteae</taxon>
        <taxon>Vitis</taxon>
    </lineage>
</organism>
<dbReference type="CDD" id="cd00303">
    <property type="entry name" value="retropepsin_like"/>
    <property type="match status" value="1"/>
</dbReference>
<dbReference type="Gene3D" id="3.10.10.10">
    <property type="entry name" value="HIV Type 1 Reverse Transcriptase, subunit A, domain 1"/>
    <property type="match status" value="2"/>
</dbReference>
<dbReference type="Gene3D" id="2.40.70.10">
    <property type="entry name" value="Acid Proteases"/>
    <property type="match status" value="1"/>
</dbReference>